<evidence type="ECO:0000256" key="7">
    <source>
        <dbReference type="ARBA" id="ARBA00023295"/>
    </source>
</evidence>
<dbReference type="GO" id="GO:0046556">
    <property type="term" value="F:alpha-L-arabinofuranosidase activity"/>
    <property type="evidence" value="ECO:0007669"/>
    <property type="project" value="UniProtKB-EC"/>
</dbReference>
<keyword evidence="7" id="KW-0326">Glycosidase</keyword>
<dbReference type="InterPro" id="IPR055235">
    <property type="entry name" value="ASD1_cat"/>
</dbReference>
<dbReference type="EC" id="3.2.1.55" evidence="4"/>
<dbReference type="InterPro" id="IPR013780">
    <property type="entry name" value="Glyco_hydro_b"/>
</dbReference>
<dbReference type="PANTHER" id="PTHR43576">
    <property type="entry name" value="ALPHA-L-ARABINOFURANOSIDASE C-RELATED"/>
    <property type="match status" value="1"/>
</dbReference>
<keyword evidence="5" id="KW-0378">Hydrolase</keyword>
<dbReference type="Pfam" id="PF06964">
    <property type="entry name" value="Alpha-L-AF_C"/>
    <property type="match status" value="1"/>
</dbReference>
<evidence type="ECO:0000256" key="4">
    <source>
        <dbReference type="ARBA" id="ARBA00012670"/>
    </source>
</evidence>
<sequence>MRKARVLMDRDFAIARTDPRLFGAFVEHLGRCVYGGIYEPGHPTADDKGFRGDVLALVKELGPTIIRYPGGNFVSGYNWEDGVGPAEKRPVRLDLAWFSTEPNSFGTNEFVDWCKAADVEPMLAVNLGTRGGEAAANLVEYCNHPGGSAWSDLRRSHGWEKPHGVRFWCLGNEMDGPWQIGHKSAAAYGPVALEAAKMMRWVDPKIELAVCGSCGRSMPTFGTWEDTVLDQTFDHVDYVSLHTYLNNYRRDSAAFLASPDLMDRFIDEVVALADAAAARRRSDKRLMLNFDEWNVWYRTRRNRADRVKEGWPVAPPILEEIYTMEDALVFGGACISLLNHADRVKAACLAQLVNAIAPIMTETGGAAWRQTIFFPFAHMSRFGRGKVLRIQVESDAYDTTYYDPRGPLELTFPIANVPYLKMAAVAGEAGTVSLFMLNRDLNQEIEVSIDARNFGELAVVDAFQLRHDDLQATNTRDAPARVKPQPLRGVSIVGAQLRAVLAPASWNVVHLSAG</sequence>
<evidence type="ECO:0000256" key="2">
    <source>
        <dbReference type="ARBA" id="ARBA00007186"/>
    </source>
</evidence>
<dbReference type="RefSeq" id="WP_057742783.1">
    <property type="nucleotide sequence ID" value="NZ_LJYG01000026.1"/>
</dbReference>
<evidence type="ECO:0000256" key="5">
    <source>
        <dbReference type="ARBA" id="ARBA00022801"/>
    </source>
</evidence>
<evidence type="ECO:0000256" key="3">
    <source>
        <dbReference type="ARBA" id="ARBA00011165"/>
    </source>
</evidence>
<keyword evidence="10" id="KW-1185">Reference proteome</keyword>
<dbReference type="EMBL" id="LJYG01000026">
    <property type="protein sequence ID" value="KRQ16386.1"/>
    <property type="molecule type" value="Genomic_DNA"/>
</dbReference>
<evidence type="ECO:0000313" key="10">
    <source>
        <dbReference type="Proteomes" id="UP000051936"/>
    </source>
</evidence>
<proteinExistence type="inferred from homology"/>
<evidence type="ECO:0000313" key="9">
    <source>
        <dbReference type="EMBL" id="KRQ16386.1"/>
    </source>
</evidence>
<comment type="subunit">
    <text evidence="3">Homohexamer; trimer of dimers.</text>
</comment>
<dbReference type="GO" id="GO:0046373">
    <property type="term" value="P:L-arabinose metabolic process"/>
    <property type="evidence" value="ECO:0007669"/>
    <property type="project" value="InterPro"/>
</dbReference>
<accession>A0A0R3E9T2</accession>
<keyword evidence="6" id="KW-0119">Carbohydrate metabolism</keyword>
<dbReference type="SUPFAM" id="SSF51011">
    <property type="entry name" value="Glycosyl hydrolase domain"/>
    <property type="match status" value="1"/>
</dbReference>
<dbReference type="Gene3D" id="2.60.40.1180">
    <property type="entry name" value="Golgi alpha-mannosidase II"/>
    <property type="match status" value="1"/>
</dbReference>
<comment type="catalytic activity">
    <reaction evidence="1">
        <text>Hydrolysis of terminal non-reducing alpha-L-arabinofuranoside residues in alpha-L-arabinosides.</text>
        <dbReference type="EC" id="3.2.1.55"/>
    </reaction>
</comment>
<evidence type="ECO:0000256" key="6">
    <source>
        <dbReference type="ARBA" id="ARBA00023277"/>
    </source>
</evidence>
<dbReference type="SUPFAM" id="SSF51445">
    <property type="entry name" value="(Trans)glycosidases"/>
    <property type="match status" value="1"/>
</dbReference>
<feature type="domain" description="Alpha-L-arabinofuranosidase C-terminal" evidence="8">
    <location>
        <begin position="291"/>
        <end position="505"/>
    </location>
</feature>
<gene>
    <name evidence="9" type="ORF">AOQ71_05365</name>
</gene>
<protein>
    <recommendedName>
        <fullName evidence="4">non-reducing end alpha-L-arabinofuranosidase</fullName>
        <ecNumber evidence="4">3.2.1.55</ecNumber>
    </recommendedName>
</protein>
<dbReference type="GO" id="GO:0000272">
    <property type="term" value="P:polysaccharide catabolic process"/>
    <property type="evidence" value="ECO:0007669"/>
    <property type="project" value="TreeGrafter"/>
</dbReference>
<dbReference type="Proteomes" id="UP000051936">
    <property type="component" value="Unassembled WGS sequence"/>
</dbReference>
<dbReference type="PANTHER" id="PTHR43576:SF3">
    <property type="entry name" value="ALPHA-L-ARABINOFURANOSIDASE C"/>
    <property type="match status" value="1"/>
</dbReference>
<dbReference type="Pfam" id="PF22848">
    <property type="entry name" value="ASD1_dom"/>
    <property type="match status" value="1"/>
</dbReference>
<organism evidence="9 10">
    <name type="scientific">Bradyrhizobium manausense</name>
    <dbReference type="NCBI Taxonomy" id="989370"/>
    <lineage>
        <taxon>Bacteria</taxon>
        <taxon>Pseudomonadati</taxon>
        <taxon>Pseudomonadota</taxon>
        <taxon>Alphaproteobacteria</taxon>
        <taxon>Hyphomicrobiales</taxon>
        <taxon>Nitrobacteraceae</taxon>
        <taxon>Bradyrhizobium</taxon>
    </lineage>
</organism>
<name>A0A0R3E9T2_9BRAD</name>
<dbReference type="Gene3D" id="3.20.20.80">
    <property type="entry name" value="Glycosidases"/>
    <property type="match status" value="1"/>
</dbReference>
<dbReference type="InterPro" id="IPR017853">
    <property type="entry name" value="GH"/>
</dbReference>
<reference evidence="9 10" key="1">
    <citation type="submission" date="2015-09" db="EMBL/GenBank/DDBJ databases">
        <title>Draft Genome Sequence of Bradyrhizobium manausense Strain BR 3351T, a Novel Symbiotic Nitrogen-Fixing Alphaproteobacterium Isolated from Brazilian Amazon Rain Forest.</title>
        <authorList>
            <person name="De Araujo J.L."/>
            <person name="Zilli J.E."/>
        </authorList>
    </citation>
    <scope>NUCLEOTIDE SEQUENCE [LARGE SCALE GENOMIC DNA]</scope>
    <source>
        <strain evidence="9 10">BR3351</strain>
    </source>
</reference>
<comment type="caution">
    <text evidence="9">The sequence shown here is derived from an EMBL/GenBank/DDBJ whole genome shotgun (WGS) entry which is preliminary data.</text>
</comment>
<dbReference type="OrthoDB" id="9758333at2"/>
<evidence type="ECO:0000259" key="8">
    <source>
        <dbReference type="SMART" id="SM00813"/>
    </source>
</evidence>
<comment type="similarity">
    <text evidence="2">Belongs to the glycosyl hydrolase 51 family.</text>
</comment>
<dbReference type="SMART" id="SM00813">
    <property type="entry name" value="Alpha-L-AF_C"/>
    <property type="match status" value="1"/>
</dbReference>
<dbReference type="AlphaFoldDB" id="A0A0R3E9T2"/>
<evidence type="ECO:0000256" key="1">
    <source>
        <dbReference type="ARBA" id="ARBA00001462"/>
    </source>
</evidence>
<dbReference type="STRING" id="989370.AOQ71_05365"/>
<dbReference type="InterPro" id="IPR010720">
    <property type="entry name" value="Alpha-L-AF_C"/>
</dbReference>